<evidence type="ECO:0000313" key="2">
    <source>
        <dbReference type="Proteomes" id="UP000602395"/>
    </source>
</evidence>
<organism evidence="1 2">
    <name type="scientific">Gordonia hankookensis</name>
    <dbReference type="NCBI Taxonomy" id="589403"/>
    <lineage>
        <taxon>Bacteria</taxon>
        <taxon>Bacillati</taxon>
        <taxon>Actinomycetota</taxon>
        <taxon>Actinomycetes</taxon>
        <taxon>Mycobacteriales</taxon>
        <taxon>Gordoniaceae</taxon>
        <taxon>Gordonia</taxon>
    </lineage>
</organism>
<gene>
    <name evidence="1" type="ORF">IDF66_07245</name>
</gene>
<evidence type="ECO:0000313" key="1">
    <source>
        <dbReference type="EMBL" id="MBD1319376.1"/>
    </source>
</evidence>
<dbReference type="Gene3D" id="3.10.129.10">
    <property type="entry name" value="Hotdog Thioesterase"/>
    <property type="match status" value="1"/>
</dbReference>
<accession>A0ABR7W993</accession>
<dbReference type="RefSeq" id="WP_190266210.1">
    <property type="nucleotide sequence ID" value="NZ_BAABAD010000003.1"/>
</dbReference>
<dbReference type="InterPro" id="IPR029069">
    <property type="entry name" value="HotDog_dom_sf"/>
</dbReference>
<dbReference type="EMBL" id="JACWMS010000001">
    <property type="protein sequence ID" value="MBD1319376.1"/>
    <property type="molecule type" value="Genomic_DNA"/>
</dbReference>
<dbReference type="SUPFAM" id="SSF54637">
    <property type="entry name" value="Thioesterase/thiol ester dehydrase-isomerase"/>
    <property type="match status" value="1"/>
</dbReference>
<name>A0ABR7W993_9ACTN</name>
<protein>
    <submittedName>
        <fullName evidence="1">PaaI family thioesterase</fullName>
    </submittedName>
</protein>
<reference evidence="1 2" key="1">
    <citation type="submission" date="2020-09" db="EMBL/GenBank/DDBJ databases">
        <title>Novel species in genus Gordonia.</title>
        <authorList>
            <person name="Zhang G."/>
        </authorList>
    </citation>
    <scope>NUCLEOTIDE SEQUENCE [LARGE SCALE GENOMIC DNA]</scope>
    <source>
        <strain evidence="1 2">ON-33</strain>
    </source>
</reference>
<dbReference type="Proteomes" id="UP000602395">
    <property type="component" value="Unassembled WGS sequence"/>
</dbReference>
<dbReference type="CDD" id="cd03443">
    <property type="entry name" value="PaaI_thioesterase"/>
    <property type="match status" value="1"/>
</dbReference>
<proteinExistence type="predicted"/>
<sequence length="232" mass="25813">MAQDEHSPTAGIIDDRPTALRFGEEPLAQTREASAALRRLTGLLVSLEHEHPTVDAMIGQLASWEDELTLAAPRDPRPRFGPEQTAQQRVYLDHAFDPGSFNPNFPEYRFDRIETESARGTVTFPVVYEGPPGLVHGGVIASFFDCVIQHHNCALGRAGKTRSLTVTYRRPTPLLTDLDFDITREVTERGLRSTGRLVRDGQVLCTGELDSVAMSTEQLAARDFGRRRGEDR</sequence>
<keyword evidence="2" id="KW-1185">Reference proteome</keyword>
<comment type="caution">
    <text evidence="1">The sequence shown here is derived from an EMBL/GenBank/DDBJ whole genome shotgun (WGS) entry which is preliminary data.</text>
</comment>